<keyword evidence="4" id="KW-1185">Reference proteome</keyword>
<evidence type="ECO:0000313" key="3">
    <source>
        <dbReference type="EMBL" id="URL57642.1"/>
    </source>
</evidence>
<name>A0ABY4T0N6_9GAMM</name>
<evidence type="ECO:0000313" key="4">
    <source>
        <dbReference type="Proteomes" id="UP001056681"/>
    </source>
</evidence>
<reference evidence="3" key="1">
    <citation type="submission" date="2020-10" db="EMBL/GenBank/DDBJ databases">
        <title>Whole-genome sequence of Luteibacter sp. EIF3.</title>
        <authorList>
            <person name="Friedrich I."/>
            <person name="Hertel R."/>
            <person name="Daniel R."/>
        </authorList>
    </citation>
    <scope>NUCLEOTIDE SEQUENCE</scope>
    <source>
        <strain evidence="3">EIF3</strain>
    </source>
</reference>
<evidence type="ECO:0000256" key="2">
    <source>
        <dbReference type="SAM" id="Phobius"/>
    </source>
</evidence>
<dbReference type="EMBL" id="CP063231">
    <property type="protein sequence ID" value="URL57642.1"/>
    <property type="molecule type" value="Genomic_DNA"/>
</dbReference>
<dbReference type="Proteomes" id="UP001056681">
    <property type="component" value="Chromosome"/>
</dbReference>
<dbReference type="RefSeq" id="WP_250338479.1">
    <property type="nucleotide sequence ID" value="NZ_CP063231.1"/>
</dbReference>
<gene>
    <name evidence="3" type="ORF">IM816_13565</name>
</gene>
<protein>
    <submittedName>
        <fullName evidence="3">Membrane assembly protein AsmA</fullName>
    </submittedName>
</protein>
<proteinExistence type="predicted"/>
<keyword evidence="2" id="KW-0472">Membrane</keyword>
<evidence type="ECO:0000256" key="1">
    <source>
        <dbReference type="SAM" id="MobiDB-lite"/>
    </source>
</evidence>
<sequence length="351" mass="36782">MTRRLRIGLYIVGGILAMLILAMFIAMYVVLQPARFTALLQSRARDVGLELTLANPASPTVWPKPALELEGITLRSRGVDTPMLVAARGKLVLPWHTLMGGEARISRLEVEGARIDVDAVSTYLDTLPSRPSTAGAMLPTADAGFRVTRGTLTRGNALLLANVDIDAGRLANGRPFTLALSASTPDGIPYALELATTPSLAQGVLTLSDLTVGLSSTSRFDATMRGTATWRGAADVGGTLSGKITRTAAPPYDIVLAVTPANQRDPLYVALKLDGDNDHTDIRIPPIALADWWAGLRTGAPITPPPLLGTLEAKAVDVGAVHATGLRIKASPTEPVNASTSALPATAHSAP</sequence>
<keyword evidence="2" id="KW-1133">Transmembrane helix</keyword>
<accession>A0ABY4T0N6</accession>
<feature type="region of interest" description="Disordered" evidence="1">
    <location>
        <begin position="332"/>
        <end position="351"/>
    </location>
</feature>
<feature type="compositionally biased region" description="Polar residues" evidence="1">
    <location>
        <begin position="334"/>
        <end position="343"/>
    </location>
</feature>
<keyword evidence="2" id="KW-0812">Transmembrane</keyword>
<feature type="transmembrane region" description="Helical" evidence="2">
    <location>
        <begin position="7"/>
        <end position="31"/>
    </location>
</feature>
<organism evidence="3 4">
    <name type="scientific">Luteibacter flocculans</name>
    <dbReference type="NCBI Taxonomy" id="2780091"/>
    <lineage>
        <taxon>Bacteria</taxon>
        <taxon>Pseudomonadati</taxon>
        <taxon>Pseudomonadota</taxon>
        <taxon>Gammaproteobacteria</taxon>
        <taxon>Lysobacterales</taxon>
        <taxon>Rhodanobacteraceae</taxon>
        <taxon>Luteibacter</taxon>
    </lineage>
</organism>